<dbReference type="RefSeq" id="WP_063601154.1">
    <property type="nucleotide sequence ID" value="NZ_LITQ01000015.1"/>
</dbReference>
<sequence length="79" mass="9093">MENYIIWLDSGECIEGTATKNECLRLKEAYCNFKNGKTNESYKCYEIKDDDGTAWVDFNKVQAIAINKNIKNKEVGFKS</sequence>
<evidence type="ECO:0000313" key="3">
    <source>
        <dbReference type="Proteomes" id="UP000077384"/>
    </source>
</evidence>
<reference evidence="1 3" key="1">
    <citation type="journal article" date="2015" name="Biotechnol. Bioeng.">
        <title>Genome sequence and phenotypic characterization of Caulobacter segnis.</title>
        <authorList>
            <person name="Patel S."/>
            <person name="Fletcher B."/>
            <person name="Scott D.C."/>
            <person name="Ely B."/>
        </authorList>
    </citation>
    <scope>NUCLEOTIDE SEQUENCE [LARGE SCALE GENOMIC DNA]</scope>
    <source>
        <strain evidence="1 3">PS02</strain>
    </source>
</reference>
<comment type="caution">
    <text evidence="1">The sequence shown here is derived from an EMBL/GenBank/DDBJ whole genome shotgun (WGS) entry which is preliminary data.</text>
</comment>
<dbReference type="Proteomes" id="UP000093694">
    <property type="component" value="Unassembled WGS sequence"/>
</dbReference>
<gene>
    <name evidence="2" type="ORF">CLCOS_40010</name>
    <name evidence="1" type="ORF">WX73_00333</name>
</gene>
<organism evidence="1 3">
    <name type="scientific">Clostridium coskatii</name>
    <dbReference type="NCBI Taxonomy" id="1705578"/>
    <lineage>
        <taxon>Bacteria</taxon>
        <taxon>Bacillati</taxon>
        <taxon>Bacillota</taxon>
        <taxon>Clostridia</taxon>
        <taxon>Eubacteriales</taxon>
        <taxon>Clostridiaceae</taxon>
        <taxon>Clostridium</taxon>
    </lineage>
</organism>
<dbReference type="AlphaFoldDB" id="A0A162JBE7"/>
<evidence type="ECO:0000313" key="4">
    <source>
        <dbReference type="Proteomes" id="UP000093694"/>
    </source>
</evidence>
<name>A0A162JBE7_9CLOT</name>
<dbReference type="EMBL" id="LITQ01000015">
    <property type="protein sequence ID" value="OAA93015.1"/>
    <property type="molecule type" value="Genomic_DNA"/>
</dbReference>
<reference evidence="2 4" key="2">
    <citation type="journal article" date="2016" name="Front. Microbiol.">
        <title>Industrial Acetogenic Biocatalysts: A Comparative Metabolic and Genomic Analysis.</title>
        <authorList>
            <person name="Bengelsdorf F."/>
            <person name="Poehlein A."/>
            <person name="Sonja S."/>
            <person name="Erz C."/>
            <person name="Hummel T."/>
            <person name="Hoffmeister S."/>
            <person name="Daniel R."/>
            <person name="Durre P."/>
        </authorList>
    </citation>
    <scope>NUCLEOTIDE SEQUENCE [LARGE SCALE GENOMIC DNA]</scope>
    <source>
        <strain evidence="2 4">PTA-10522</strain>
    </source>
</reference>
<dbReference type="PATRIC" id="fig|1705578.3.peg.716"/>
<dbReference type="Proteomes" id="UP000077384">
    <property type="component" value="Unassembled WGS sequence"/>
</dbReference>
<evidence type="ECO:0000313" key="2">
    <source>
        <dbReference type="EMBL" id="OBR90443.1"/>
    </source>
</evidence>
<evidence type="ECO:0000313" key="1">
    <source>
        <dbReference type="EMBL" id="OAA93015.1"/>
    </source>
</evidence>
<accession>A0A162JBE7</accession>
<keyword evidence="4" id="KW-1185">Reference proteome</keyword>
<proteinExistence type="predicted"/>
<dbReference type="EMBL" id="LROR01000095">
    <property type="protein sequence ID" value="OBR90443.1"/>
    <property type="molecule type" value="Genomic_DNA"/>
</dbReference>
<protein>
    <submittedName>
        <fullName evidence="1">Uncharacterized protein</fullName>
    </submittedName>
</protein>